<gene>
    <name evidence="3" type="ORF">S01H1_25185</name>
</gene>
<reference evidence="3" key="1">
    <citation type="journal article" date="2014" name="Front. Microbiol.">
        <title>High frequency of phylogenetically diverse reductive dehalogenase-homologous genes in deep subseafloor sedimentary metagenomes.</title>
        <authorList>
            <person name="Kawai M."/>
            <person name="Futagami T."/>
            <person name="Toyoda A."/>
            <person name="Takaki Y."/>
            <person name="Nishi S."/>
            <person name="Hori S."/>
            <person name="Arai W."/>
            <person name="Tsubouchi T."/>
            <person name="Morono Y."/>
            <person name="Uchiyama I."/>
            <person name="Ito T."/>
            <person name="Fujiyama A."/>
            <person name="Inagaki F."/>
            <person name="Takami H."/>
        </authorList>
    </citation>
    <scope>NUCLEOTIDE SEQUENCE</scope>
    <source>
        <strain evidence="3">Expedition CK06-06</strain>
    </source>
</reference>
<sequence>EEIARKKQDEFKELLDEIQEKVSEINQKNVKIEDKLELVEKFLRKKRVLSFFKREADNGTIRCVPIQKKVDEKQNLAGKFAIITNDFTLDAVSIIRIYKTSGVVEHEFHILKSVLSLYPLRHRKPTRIKVHCALVTWGAMAFALLRFLLMQHGLEFTFEELKDIVKEGYVSIGDYIYPAYKSFRIQRTLNFSSLLEGIFKVFKLNFDYFDIKLLPTGDEKN</sequence>
<dbReference type="InterPro" id="IPR012337">
    <property type="entry name" value="RNaseH-like_sf"/>
</dbReference>
<feature type="transmembrane region" description="Helical" evidence="2">
    <location>
        <begin position="130"/>
        <end position="149"/>
    </location>
</feature>
<keyword evidence="2" id="KW-1133">Transmembrane helix</keyword>
<evidence type="ECO:0000313" key="3">
    <source>
        <dbReference type="EMBL" id="GAF87798.1"/>
    </source>
</evidence>
<keyword evidence="2" id="KW-0812">Transmembrane</keyword>
<proteinExistence type="predicted"/>
<comment type="caution">
    <text evidence="3">The sequence shown here is derived from an EMBL/GenBank/DDBJ whole genome shotgun (WGS) entry which is preliminary data.</text>
</comment>
<dbReference type="SUPFAM" id="SSF53098">
    <property type="entry name" value="Ribonuclease H-like"/>
    <property type="match status" value="1"/>
</dbReference>
<accession>X0T2R9</accession>
<dbReference type="AlphaFoldDB" id="X0T2R9"/>
<feature type="non-terminal residue" evidence="3">
    <location>
        <position position="1"/>
    </location>
</feature>
<keyword evidence="2" id="KW-0472">Membrane</keyword>
<name>X0T2R9_9ZZZZ</name>
<evidence type="ECO:0000256" key="2">
    <source>
        <dbReference type="SAM" id="Phobius"/>
    </source>
</evidence>
<evidence type="ECO:0000256" key="1">
    <source>
        <dbReference type="SAM" id="Coils"/>
    </source>
</evidence>
<organism evidence="3">
    <name type="scientific">marine sediment metagenome</name>
    <dbReference type="NCBI Taxonomy" id="412755"/>
    <lineage>
        <taxon>unclassified sequences</taxon>
        <taxon>metagenomes</taxon>
        <taxon>ecological metagenomes</taxon>
    </lineage>
</organism>
<protein>
    <submittedName>
        <fullName evidence="3">Uncharacterized protein</fullName>
    </submittedName>
</protein>
<dbReference type="EMBL" id="BARS01015184">
    <property type="protein sequence ID" value="GAF87798.1"/>
    <property type="molecule type" value="Genomic_DNA"/>
</dbReference>
<feature type="coiled-coil region" evidence="1">
    <location>
        <begin position="1"/>
        <end position="35"/>
    </location>
</feature>
<keyword evidence="1" id="KW-0175">Coiled coil</keyword>